<proteinExistence type="predicted"/>
<protein>
    <submittedName>
        <fullName evidence="1">Uncharacterized protein</fullName>
    </submittedName>
</protein>
<organism evidence="1 2">
    <name type="scientific">Rotaria magnacalcarata</name>
    <dbReference type="NCBI Taxonomy" id="392030"/>
    <lineage>
        <taxon>Eukaryota</taxon>
        <taxon>Metazoa</taxon>
        <taxon>Spiralia</taxon>
        <taxon>Gnathifera</taxon>
        <taxon>Rotifera</taxon>
        <taxon>Eurotatoria</taxon>
        <taxon>Bdelloidea</taxon>
        <taxon>Philodinida</taxon>
        <taxon>Philodinidae</taxon>
        <taxon>Rotaria</taxon>
    </lineage>
</organism>
<sequence length="49" mass="5139">TILTYNESCTVSSQCNSTVGLSCNSTCICNNAKVWNVSSCVCPAGTFLN</sequence>
<feature type="non-terminal residue" evidence="1">
    <location>
        <position position="1"/>
    </location>
</feature>
<reference evidence="1" key="1">
    <citation type="submission" date="2021-02" db="EMBL/GenBank/DDBJ databases">
        <authorList>
            <person name="Nowell W R."/>
        </authorList>
    </citation>
    <scope>NUCLEOTIDE SEQUENCE</scope>
</reference>
<accession>A0A8S3KG40</accession>
<dbReference type="Proteomes" id="UP000676336">
    <property type="component" value="Unassembled WGS sequence"/>
</dbReference>
<name>A0A8S3KG40_9BILA</name>
<evidence type="ECO:0000313" key="2">
    <source>
        <dbReference type="Proteomes" id="UP000676336"/>
    </source>
</evidence>
<gene>
    <name evidence="1" type="ORF">SMN809_LOCUS85991</name>
</gene>
<dbReference type="EMBL" id="CAJOBI010368113">
    <property type="protein sequence ID" value="CAF5228945.1"/>
    <property type="molecule type" value="Genomic_DNA"/>
</dbReference>
<comment type="caution">
    <text evidence="1">The sequence shown here is derived from an EMBL/GenBank/DDBJ whole genome shotgun (WGS) entry which is preliminary data.</text>
</comment>
<dbReference type="AlphaFoldDB" id="A0A8S3KG40"/>
<evidence type="ECO:0000313" key="1">
    <source>
        <dbReference type="EMBL" id="CAF5228945.1"/>
    </source>
</evidence>